<evidence type="ECO:0000313" key="3">
    <source>
        <dbReference type="Proteomes" id="UP000009284"/>
    </source>
</evidence>
<organism evidence="2 3">
    <name type="scientific">Taylorella asinigenitalis (strain MCE3)</name>
    <dbReference type="NCBI Taxonomy" id="1008459"/>
    <lineage>
        <taxon>Bacteria</taxon>
        <taxon>Pseudomonadati</taxon>
        <taxon>Pseudomonadota</taxon>
        <taxon>Betaproteobacteria</taxon>
        <taxon>Burkholderiales</taxon>
        <taxon>Alcaligenaceae</taxon>
        <taxon>Taylorella</taxon>
    </lineage>
</organism>
<dbReference type="KEGG" id="tas:TASI_1456"/>
<dbReference type="HOGENOM" id="CLU_107027_0_0_4"/>
<gene>
    <name evidence="2" type="ordered locus">TASI_1456</name>
</gene>
<protein>
    <submittedName>
        <fullName evidence="2">Putative ABC transporter</fullName>
    </submittedName>
</protein>
<dbReference type="Pfam" id="PF02470">
    <property type="entry name" value="MlaD"/>
    <property type="match status" value="1"/>
</dbReference>
<dbReference type="PANTHER" id="PTHR33371">
    <property type="entry name" value="INTERMEMBRANE PHOSPHOLIPID TRANSPORT SYSTEM BINDING PROTEIN MLAD-RELATED"/>
    <property type="match status" value="1"/>
</dbReference>
<dbReference type="STRING" id="1008459.TASI_1456"/>
<dbReference type="InterPro" id="IPR052336">
    <property type="entry name" value="MlaD_Phospholipid_Transporter"/>
</dbReference>
<evidence type="ECO:0000313" key="2">
    <source>
        <dbReference type="EMBL" id="AEP37194.1"/>
    </source>
</evidence>
<sequence>MHSNKTNFLVGLFFLLGLVAIAFLALKAGNLNTYTFEKTYRITAKFDNVGSLKARAAIRSNGVVVGRVDSVEFDNSEFKGVVSLDINQKYLFPLDTSATIMTSGILGEQYIGLTPGAEESNLKEGDEIMYTQSAIVLEELISKFLFSTAEKEGTTKE</sequence>
<dbReference type="Proteomes" id="UP000009284">
    <property type="component" value="Chromosome"/>
</dbReference>
<dbReference type="InterPro" id="IPR003399">
    <property type="entry name" value="Mce/MlaD"/>
</dbReference>
<dbReference type="PANTHER" id="PTHR33371:SF4">
    <property type="entry name" value="INTERMEMBRANE PHOSPHOLIPID TRANSPORT SYSTEM BINDING PROTEIN MLAD"/>
    <property type="match status" value="1"/>
</dbReference>
<dbReference type="RefSeq" id="WP_014112088.1">
    <property type="nucleotide sequence ID" value="NC_016043.1"/>
</dbReference>
<dbReference type="OrthoDB" id="9788420at2"/>
<dbReference type="NCBIfam" id="TIGR04430">
    <property type="entry name" value="OM_asym_MlaD"/>
    <property type="match status" value="1"/>
</dbReference>
<evidence type="ECO:0000259" key="1">
    <source>
        <dbReference type="Pfam" id="PF02470"/>
    </source>
</evidence>
<dbReference type="eggNOG" id="COG1463">
    <property type="taxonomic scope" value="Bacteria"/>
</dbReference>
<accession>G4QAG3</accession>
<dbReference type="AlphaFoldDB" id="G4QAG3"/>
<dbReference type="InterPro" id="IPR030970">
    <property type="entry name" value="ABC_MlaD"/>
</dbReference>
<reference key="1">
    <citation type="submission" date="2011-09" db="EMBL/GenBank/DDBJ databases">
        <title>Genomic characterization of the Taylorella genus.</title>
        <authorList>
            <person name="Hebert L."/>
            <person name="Moumen B."/>
            <person name="Pons N."/>
            <person name="Duquesne F."/>
            <person name="Breuil M.-F."/>
            <person name="Goux D."/>
            <person name="Batto J.-M."/>
            <person name="Renault P."/>
            <person name="Laugier C."/>
            <person name="Petry S."/>
        </authorList>
    </citation>
    <scope>NUCLEOTIDE SEQUENCE</scope>
    <source>
        <strain>MCE3</strain>
    </source>
</reference>
<keyword evidence="3" id="KW-1185">Reference proteome</keyword>
<dbReference type="GO" id="GO:0005548">
    <property type="term" value="F:phospholipid transporter activity"/>
    <property type="evidence" value="ECO:0007669"/>
    <property type="project" value="TreeGrafter"/>
</dbReference>
<dbReference type="EMBL" id="CP003059">
    <property type="protein sequence ID" value="AEP37194.1"/>
    <property type="molecule type" value="Genomic_DNA"/>
</dbReference>
<proteinExistence type="predicted"/>
<dbReference type="GO" id="GO:0005543">
    <property type="term" value="F:phospholipid binding"/>
    <property type="evidence" value="ECO:0007669"/>
    <property type="project" value="TreeGrafter"/>
</dbReference>
<feature type="domain" description="Mce/MlaD" evidence="1">
    <location>
        <begin position="38"/>
        <end position="116"/>
    </location>
</feature>
<name>G4QAG3_TAYAM</name>
<reference evidence="2 3" key="2">
    <citation type="journal article" date="2012" name="PLoS ONE">
        <title>Genomic characterization of the taylorella genus.</title>
        <authorList>
            <person name="Hebert L."/>
            <person name="Moumen B."/>
            <person name="Pons N."/>
            <person name="Duquesne F."/>
            <person name="Breuil M.F."/>
            <person name="Goux D."/>
            <person name="Batto J.M."/>
            <person name="Laugier C."/>
            <person name="Renault P."/>
            <person name="Petry S."/>
        </authorList>
    </citation>
    <scope>NUCLEOTIDE SEQUENCE [LARGE SCALE GENOMIC DNA]</scope>
    <source>
        <strain evidence="2 3">MCE3</strain>
    </source>
</reference>